<organism evidence="3 4">
    <name type="scientific">Oncorhynchus tshawytscha</name>
    <name type="common">Chinook salmon</name>
    <name type="synonym">Salmo tshawytscha</name>
    <dbReference type="NCBI Taxonomy" id="74940"/>
    <lineage>
        <taxon>Eukaryota</taxon>
        <taxon>Metazoa</taxon>
        <taxon>Chordata</taxon>
        <taxon>Craniata</taxon>
        <taxon>Vertebrata</taxon>
        <taxon>Euteleostomi</taxon>
        <taxon>Actinopterygii</taxon>
        <taxon>Neopterygii</taxon>
        <taxon>Teleostei</taxon>
        <taxon>Protacanthopterygii</taxon>
        <taxon>Salmoniformes</taxon>
        <taxon>Salmonidae</taxon>
        <taxon>Salmoninae</taxon>
        <taxon>Oncorhynchus</taxon>
    </lineage>
</organism>
<feature type="compositionally biased region" description="Basic and acidic residues" evidence="1">
    <location>
        <begin position="62"/>
        <end position="78"/>
    </location>
</feature>
<reference evidence="3" key="3">
    <citation type="submission" date="2025-09" db="UniProtKB">
        <authorList>
            <consortium name="Ensembl"/>
        </authorList>
    </citation>
    <scope>IDENTIFICATION</scope>
</reference>
<keyword evidence="4" id="KW-1185">Reference proteome</keyword>
<evidence type="ECO:0000313" key="3">
    <source>
        <dbReference type="Ensembl" id="ENSOTSP00005146584.1"/>
    </source>
</evidence>
<dbReference type="GO" id="GO:0006313">
    <property type="term" value="P:DNA transposition"/>
    <property type="evidence" value="ECO:0007669"/>
    <property type="project" value="InterPro"/>
</dbReference>
<reference evidence="3" key="2">
    <citation type="submission" date="2025-08" db="UniProtKB">
        <authorList>
            <consortium name="Ensembl"/>
        </authorList>
    </citation>
    <scope>IDENTIFICATION</scope>
</reference>
<feature type="compositionally biased region" description="Basic residues" evidence="1">
    <location>
        <begin position="51"/>
        <end position="60"/>
    </location>
</feature>
<feature type="region of interest" description="Disordered" evidence="1">
    <location>
        <begin position="51"/>
        <end position="78"/>
    </location>
</feature>
<dbReference type="AlphaFoldDB" id="A0AAZ3S2D0"/>
<accession>A0AAZ3S2D0</accession>
<dbReference type="InterPro" id="IPR002492">
    <property type="entry name" value="Transposase_Tc1-like"/>
</dbReference>
<dbReference type="Proteomes" id="UP000694402">
    <property type="component" value="Unassembled WGS sequence"/>
</dbReference>
<evidence type="ECO:0000313" key="4">
    <source>
        <dbReference type="Proteomes" id="UP000694402"/>
    </source>
</evidence>
<proteinExistence type="predicted"/>
<feature type="domain" description="Transposase Tc1-like" evidence="2">
    <location>
        <begin position="17"/>
        <end position="61"/>
    </location>
</feature>
<dbReference type="Ensembl" id="ENSOTST00005125319.1">
    <property type="protein sequence ID" value="ENSOTSP00005146584.1"/>
    <property type="gene ID" value="ENSOTSG00005054063.1"/>
</dbReference>
<name>A0AAZ3S2D0_ONCTS</name>
<dbReference type="GO" id="GO:0015074">
    <property type="term" value="P:DNA integration"/>
    <property type="evidence" value="ECO:0007669"/>
    <property type="project" value="InterPro"/>
</dbReference>
<dbReference type="Pfam" id="PF01498">
    <property type="entry name" value="HTH_Tnp_Tc3_2"/>
    <property type="match status" value="1"/>
</dbReference>
<evidence type="ECO:0000259" key="2">
    <source>
        <dbReference type="Pfam" id="PF01498"/>
    </source>
</evidence>
<dbReference type="GO" id="GO:0003677">
    <property type="term" value="F:DNA binding"/>
    <property type="evidence" value="ECO:0007669"/>
    <property type="project" value="InterPro"/>
</dbReference>
<sequence>MPDRYRMATTTACVTPAMHNPSISAKTVRNRLRGAGLRACWPVVRQVLTRHHRQQRHLWAHKPTDAGPDRTGKKVPEK</sequence>
<protein>
    <recommendedName>
        <fullName evidence="2">Transposase Tc1-like domain-containing protein</fullName>
    </recommendedName>
</protein>
<evidence type="ECO:0000256" key="1">
    <source>
        <dbReference type="SAM" id="MobiDB-lite"/>
    </source>
</evidence>
<reference evidence="4" key="1">
    <citation type="journal article" date="2018" name="PLoS ONE">
        <title>Chinook salmon (Oncorhynchus tshawytscha) genome and transcriptome.</title>
        <authorList>
            <person name="Christensen K.A."/>
            <person name="Leong J.S."/>
            <person name="Sakhrani D."/>
            <person name="Biagi C.A."/>
            <person name="Minkley D.R."/>
            <person name="Withler R.E."/>
            <person name="Rondeau E.B."/>
            <person name="Koop B.F."/>
            <person name="Devlin R.H."/>
        </authorList>
    </citation>
    <scope>NUCLEOTIDE SEQUENCE [LARGE SCALE GENOMIC DNA]</scope>
</reference>